<comment type="caution">
    <text evidence="2">The sequence shown here is derived from an EMBL/GenBank/DDBJ whole genome shotgun (WGS) entry which is preliminary data.</text>
</comment>
<dbReference type="PANTHER" id="PTHR46436">
    <property type="entry name" value="CENTROSOMAL PROTEIN OF 76 KDA"/>
    <property type="match status" value="1"/>
</dbReference>
<dbReference type="EMBL" id="CAXAMN010028650">
    <property type="protein sequence ID" value="CAK9117304.1"/>
    <property type="molecule type" value="Genomic_DNA"/>
</dbReference>
<dbReference type="Pfam" id="PF24656">
    <property type="entry name" value="CEPT76_peptidase"/>
    <property type="match status" value="1"/>
</dbReference>
<evidence type="ECO:0000313" key="2">
    <source>
        <dbReference type="EMBL" id="CAK9117304.1"/>
    </source>
</evidence>
<keyword evidence="3" id="KW-1185">Reference proteome</keyword>
<reference evidence="2 3" key="1">
    <citation type="submission" date="2024-02" db="EMBL/GenBank/DDBJ databases">
        <authorList>
            <person name="Chen Y."/>
            <person name="Shah S."/>
            <person name="Dougan E. K."/>
            <person name="Thang M."/>
            <person name="Chan C."/>
        </authorList>
    </citation>
    <scope>NUCLEOTIDE SEQUENCE [LARGE SCALE GENOMIC DNA]</scope>
</reference>
<accession>A0ABP0SYW4</accession>
<evidence type="ECO:0000313" key="3">
    <source>
        <dbReference type="Proteomes" id="UP001642484"/>
    </source>
</evidence>
<dbReference type="InterPro" id="IPR012340">
    <property type="entry name" value="NA-bd_OB-fold"/>
</dbReference>
<dbReference type="InterPro" id="IPR043136">
    <property type="entry name" value="B30.2/SPRY_sf"/>
</dbReference>
<dbReference type="Gene3D" id="2.40.50.140">
    <property type="entry name" value="Nucleic acid-binding proteins"/>
    <property type="match status" value="1"/>
</dbReference>
<dbReference type="InterPro" id="IPR056290">
    <property type="entry name" value="CEPT76/DRC7_peptidase-like_dom"/>
</dbReference>
<organism evidence="2 3">
    <name type="scientific">Durusdinium trenchii</name>
    <dbReference type="NCBI Taxonomy" id="1381693"/>
    <lineage>
        <taxon>Eukaryota</taxon>
        <taxon>Sar</taxon>
        <taxon>Alveolata</taxon>
        <taxon>Dinophyceae</taxon>
        <taxon>Suessiales</taxon>
        <taxon>Symbiodiniaceae</taxon>
        <taxon>Durusdinium</taxon>
    </lineage>
</organism>
<dbReference type="InterPro" id="IPR052299">
    <property type="entry name" value="CEP76"/>
</dbReference>
<sequence length="1380" mass="151540">MKDADLQAEERRRRRLLRQMKGRRLGRLVLKGDPAAAAPPTPTKKSMFRATAAPVVENGTHEHDVVYVDVLDLGLKERPEEDRSESSALHCAMCFAVAGGSYFYRGFSCPTCEKAGQRYLLCYKCAEPLFDDDEELEAVEYNPRDRFDFEAYNSYLGDSDSNSVLPYRSVEVVFNNANIWMNRQDSDPRYIFWDLQNKDYWHPFVSKVSGLRPCFSSCRFPMAGRDEGWCLQQRRELLQELRKVIQMHRAHKNLGTRWVTSPQLLRFLEAGLKIRSQLDMEGHILEEEESPREEMGHKNELLEQLDEWEKTLNAKTPREYKLSSMPMHFNYLDADEIAEKVMELCPFLMTRDKSAQFAVACHLVPLPGEAAVLGRVASSQAGAMMGGMGGPMGKGMPMGGTGGMPMEQMYMGGGMGMSGGMGMGGGMGGMGMGTGKGMGKGPMGKGPMGKGMMGKGDMMGGNWGGHLKAEQGLFPSMGDWSGKGWGGDKGKAKGKGKMSISARIAAGEPYFVGQLRKYDQDRSAGSIACKEVYQMCGQEVYAHKSVLEDRSMGVGDSIVFLIHWNSRGQPQCSLESLRLHNKAPGSFALKGTVKITDAEKGYVFVECPEVYEFFGRDVYVPKDKAPGLAVGQMVAFNVKLNKQMHPNVEDLQPCDDSLQLVAGDLSQSFEDPTIQPPWNVSYHNKRPTLSSTGEIHNATIKNFNTENGWGFVTSEQLLAKYGCDVFVHKSALDCVPSRDAGTPITFELGMTEQGKPQVMHAVPLGQDISMAVEAAAKRQRIMENPQQGMLGRMMSRINTKSYSIIESHRPVRAPRFIGHVDRVVSIYLYCCELHALSQLQLREEKERQQAPKDDRGLTVAQLVRNFGKGFQKEEAATAPGQSLATMIIEAAKKAKNLDAAVVEAVDPPKVKKNAPPAGEARGDSGAGRAKMAESMTGFEANYHSRFVRIEKEALEASYVATKEEDDYALHGGLLGNGPLPAVAAGKYFELEVLRTREGHPDGLCVGVTQTRPQDLTTPPDTMDAIPQTWIAGYDGLFWDPTEADMFPAPWNPSTLQNGDQVGVLIRPDGAFVVLVNGEVVLEREHAQVPYGPAIACFLPAKASDLFAVVDLLGSCDAVKLRLDARPSLAEPMNAAENVPQEEKEVKMSGFCLKKKGHYVRLSEDALSATYTGQTGHEMHGGLIGNEPLARNATSGVYFSVELTKTRSEMMDGLTLGVTTNGPKDLDEMTDTIDGVQACWTVGYDGQMYNGKDDRWVDLSWNGRDLHVGDVVTLQVTEAGQMKIFVNHRFVADGHSRIPCAKPLYALVDLIGTADGVRLLLDAPPPPACSVPSSAAQTATAPETATEEVDLKPFMEGWCRMRHGRLVEVSEDGLTGRYLTG</sequence>
<dbReference type="Gene3D" id="2.60.120.920">
    <property type="match status" value="2"/>
</dbReference>
<protein>
    <recommendedName>
        <fullName evidence="1">NHR domain-containing protein</fullName>
    </recommendedName>
</protein>
<proteinExistence type="predicted"/>
<feature type="non-terminal residue" evidence="2">
    <location>
        <position position="1380"/>
    </location>
</feature>
<feature type="domain" description="NHR" evidence="1">
    <location>
        <begin position="1147"/>
        <end position="1321"/>
    </location>
</feature>
<dbReference type="Pfam" id="PF07177">
    <property type="entry name" value="Neuralized"/>
    <property type="match status" value="2"/>
</dbReference>
<dbReference type="PANTHER" id="PTHR46436:SF2">
    <property type="entry name" value="CHROMOSOME UNDETERMINED SCAFFOLD_119, WHOLE GENOME SHOTGUN SEQUENCE"/>
    <property type="match status" value="1"/>
</dbReference>
<dbReference type="Proteomes" id="UP001642484">
    <property type="component" value="Unassembled WGS sequence"/>
</dbReference>
<gene>
    <name evidence="2" type="ORF">CCMP2556_LOCUS54661</name>
</gene>
<dbReference type="PROSITE" id="PS51065">
    <property type="entry name" value="NHR"/>
    <property type="match status" value="1"/>
</dbReference>
<dbReference type="InterPro" id="IPR006573">
    <property type="entry name" value="NHR_dom"/>
</dbReference>
<name>A0ABP0SYW4_9DINO</name>
<evidence type="ECO:0000259" key="1">
    <source>
        <dbReference type="PROSITE" id="PS51065"/>
    </source>
</evidence>